<keyword evidence="2" id="KW-1185">Reference proteome</keyword>
<protein>
    <submittedName>
        <fullName evidence="1">Uncharacterized protein</fullName>
    </submittedName>
</protein>
<dbReference type="EMBL" id="LRQG01000092">
    <property type="protein sequence ID" value="KXA39401.1"/>
    <property type="molecule type" value="Genomic_DNA"/>
</dbReference>
<sequence>MVACALFNSKIHSSDRPVYEVHMIKKNIYNTDHWHADHNPVTHNNIDFDNLIADLSHDKRAAIALQLMSYCKARDQLLSNGCEII</sequence>
<evidence type="ECO:0000313" key="1">
    <source>
        <dbReference type="EMBL" id="KXA39401.1"/>
    </source>
</evidence>
<gene>
    <name evidence="1" type="ORF">HMPREF3226_01236</name>
</gene>
<accession>A0A133Q947</accession>
<proteinExistence type="predicted"/>
<dbReference type="Proteomes" id="UP000070533">
    <property type="component" value="Unassembled WGS sequence"/>
</dbReference>
<organism evidence="1 2">
    <name type="scientific">Prevotella corporis</name>
    <dbReference type="NCBI Taxonomy" id="28128"/>
    <lineage>
        <taxon>Bacteria</taxon>
        <taxon>Pseudomonadati</taxon>
        <taxon>Bacteroidota</taxon>
        <taxon>Bacteroidia</taxon>
        <taxon>Bacteroidales</taxon>
        <taxon>Prevotellaceae</taxon>
        <taxon>Prevotella</taxon>
    </lineage>
</organism>
<name>A0A133Q947_9BACT</name>
<dbReference type="AlphaFoldDB" id="A0A133Q947"/>
<reference evidence="2" key="1">
    <citation type="submission" date="2016-01" db="EMBL/GenBank/DDBJ databases">
        <authorList>
            <person name="Mitreva M."/>
            <person name="Pepin K.H."/>
            <person name="Mihindukulasuriya K.A."/>
            <person name="Fulton R."/>
            <person name="Fronick C."/>
            <person name="O'Laughlin M."/>
            <person name="Miner T."/>
            <person name="Herter B."/>
            <person name="Rosa B.A."/>
            <person name="Cordes M."/>
            <person name="Tomlinson C."/>
            <person name="Wollam A."/>
            <person name="Palsikar V.B."/>
            <person name="Mardis E.R."/>
            <person name="Wilson R.K."/>
        </authorList>
    </citation>
    <scope>NUCLEOTIDE SEQUENCE [LARGE SCALE GENOMIC DNA]</scope>
    <source>
        <strain evidence="2">MJR7716</strain>
    </source>
</reference>
<dbReference type="PATRIC" id="fig|28128.5.peg.1260"/>
<comment type="caution">
    <text evidence="1">The sequence shown here is derived from an EMBL/GenBank/DDBJ whole genome shotgun (WGS) entry which is preliminary data.</text>
</comment>
<dbReference type="STRING" id="28128.HMPREF3226_01236"/>
<evidence type="ECO:0000313" key="2">
    <source>
        <dbReference type="Proteomes" id="UP000070533"/>
    </source>
</evidence>